<accession>A0A0S4QVK2</accession>
<gene>
    <name evidence="1" type="ORF">Ga0074812_13033</name>
</gene>
<dbReference type="RefSeq" id="WP_091283882.1">
    <property type="nucleotide sequence ID" value="NZ_FAOZ01000030.1"/>
</dbReference>
<dbReference type="EMBL" id="FAOZ01000030">
    <property type="protein sequence ID" value="CUU59653.1"/>
    <property type="molecule type" value="Genomic_DNA"/>
</dbReference>
<keyword evidence="2" id="KW-1185">Reference proteome</keyword>
<dbReference type="InterPro" id="IPR027417">
    <property type="entry name" value="P-loop_NTPase"/>
</dbReference>
<dbReference type="SUPFAM" id="SSF52540">
    <property type="entry name" value="P-loop containing nucleoside triphosphate hydrolases"/>
    <property type="match status" value="1"/>
</dbReference>
<dbReference type="AlphaFoldDB" id="A0A0S4QVK2"/>
<dbReference type="Gene3D" id="3.40.50.300">
    <property type="entry name" value="P-loop containing nucleotide triphosphate hydrolases"/>
    <property type="match status" value="1"/>
</dbReference>
<sequence>MIEKPAHVFDRDFEWGHLARFAARAGGPAQLGVVSGRRRQGKTFLLEALARQTGGLYFGATEATETESRALFGEALAEATRLPAPPRFATWDEAVRYLFSVGAALPGPVVIDEFPYLSAASPALPSILQRELDRAASAVQRGEPGLSLLLCGSALSVMGRLLAGSAPLRGRANLEIVVRPFEYPLAARFWGITDPRLAVAQHAVVGGTPAYRRFVNDDVPAGPGDFDDWVLRTVLNPGSPLFREARYLLDEEAGVRDTAMYHSVLAAVASGSNTRGGIASYVGRKATDISHHLGVLEDCGLLRREEDLFRQGRAVYRIAEPLIVFYQVVMRPRWGFLESGRAAAVWRDARPRFSAQVLGPHFEQLCRDHAAFAPSDLFGELPGEVGAGVVADPERRTQIQIDVAVLAPQVPGEPRRVLSLGEAKWGDVMGSRHVDRLRRARDLLAARGYDTRDTTLTCYSGSGFDPSATASTADRTAAITLDQLYEVPSPLQGA</sequence>
<reference evidence="2" key="1">
    <citation type="submission" date="2015-11" db="EMBL/GenBank/DDBJ databases">
        <authorList>
            <person name="Varghese N."/>
        </authorList>
    </citation>
    <scope>NUCLEOTIDE SEQUENCE [LARGE SCALE GENOMIC DNA]</scope>
    <source>
        <strain evidence="2">DSM 45899</strain>
    </source>
</reference>
<dbReference type="CDD" id="cd00090">
    <property type="entry name" value="HTH_ARSR"/>
    <property type="match status" value="1"/>
</dbReference>
<dbReference type="InterPro" id="IPR011991">
    <property type="entry name" value="ArsR-like_HTH"/>
</dbReference>
<dbReference type="InterPro" id="IPR036388">
    <property type="entry name" value="WH-like_DNA-bd_sf"/>
</dbReference>
<organism evidence="1 2">
    <name type="scientific">Parafrankia irregularis</name>
    <dbReference type="NCBI Taxonomy" id="795642"/>
    <lineage>
        <taxon>Bacteria</taxon>
        <taxon>Bacillati</taxon>
        <taxon>Actinomycetota</taxon>
        <taxon>Actinomycetes</taxon>
        <taxon>Frankiales</taxon>
        <taxon>Frankiaceae</taxon>
        <taxon>Parafrankia</taxon>
    </lineage>
</organism>
<dbReference type="Proteomes" id="UP000198802">
    <property type="component" value="Unassembled WGS sequence"/>
</dbReference>
<dbReference type="Gene3D" id="1.10.10.10">
    <property type="entry name" value="Winged helix-like DNA-binding domain superfamily/Winged helix DNA-binding domain"/>
    <property type="match status" value="1"/>
</dbReference>
<dbReference type="PANTHER" id="PTHR34704:SF1">
    <property type="entry name" value="ATPASE"/>
    <property type="match status" value="1"/>
</dbReference>
<name>A0A0S4QVK2_9ACTN</name>
<dbReference type="SUPFAM" id="SSF46785">
    <property type="entry name" value="Winged helix' DNA-binding domain"/>
    <property type="match status" value="1"/>
</dbReference>
<evidence type="ECO:0000313" key="1">
    <source>
        <dbReference type="EMBL" id="CUU59653.1"/>
    </source>
</evidence>
<proteinExistence type="predicted"/>
<protein>
    <recommendedName>
        <fullName evidence="3">ATPase</fullName>
    </recommendedName>
</protein>
<evidence type="ECO:0008006" key="3">
    <source>
        <dbReference type="Google" id="ProtNLM"/>
    </source>
</evidence>
<evidence type="ECO:0000313" key="2">
    <source>
        <dbReference type="Proteomes" id="UP000198802"/>
    </source>
</evidence>
<dbReference type="PANTHER" id="PTHR34704">
    <property type="entry name" value="ATPASE"/>
    <property type="match status" value="1"/>
</dbReference>
<dbReference type="InterPro" id="IPR036390">
    <property type="entry name" value="WH_DNA-bd_sf"/>
</dbReference>